<feature type="transmembrane region" description="Helical" evidence="5">
    <location>
        <begin position="205"/>
        <end position="226"/>
    </location>
</feature>
<sequence length="288" mass="29633">MAVLQSLVLVFVAGLLTALATGLGAIPFFFVEEFGDQWNVALWGIASGIMVSASLFGLFNEGLAYTTGVPTMLFGGILAGIVLVEASDRLLSAVDLGTDEPSSSPDAVSDGGDDNPVEVEAFASGDPRKLLLILGILTVHSFPEGVAVGVSFAELGLSGGVPLLGFSIPILAVFMTIAISIHNVPEGTAIAIPMRAMGLSNWRMVGAAVFSSLPQPIGAVIAFAFVRWAESFLPVGYGFAAGAMVYLVATEFVPEALETGADLPDGGRRALIAGFVGGVLVMAPLLFI</sequence>
<evidence type="ECO:0000256" key="3">
    <source>
        <dbReference type="ARBA" id="ARBA00022989"/>
    </source>
</evidence>
<dbReference type="GO" id="GO:0016020">
    <property type="term" value="C:membrane"/>
    <property type="evidence" value="ECO:0007669"/>
    <property type="project" value="UniProtKB-SubCell"/>
</dbReference>
<dbReference type="PANTHER" id="PTHR11040">
    <property type="entry name" value="ZINC/IRON TRANSPORTER"/>
    <property type="match status" value="1"/>
</dbReference>
<proteinExistence type="predicted"/>
<feature type="transmembrane region" description="Helical" evidence="5">
    <location>
        <begin position="65"/>
        <end position="84"/>
    </location>
</feature>
<dbReference type="OrthoDB" id="339454at2157"/>
<gene>
    <name evidence="6" type="ORF">J2753_001399</name>
</gene>
<evidence type="ECO:0000256" key="5">
    <source>
        <dbReference type="SAM" id="Phobius"/>
    </source>
</evidence>
<dbReference type="RefSeq" id="WP_209491179.1">
    <property type="nucleotide sequence ID" value="NZ_JAGGLC010000002.1"/>
</dbReference>
<keyword evidence="7" id="KW-1185">Reference proteome</keyword>
<feature type="transmembrane region" description="Helical" evidence="5">
    <location>
        <begin position="164"/>
        <end position="184"/>
    </location>
</feature>
<dbReference type="Pfam" id="PF02535">
    <property type="entry name" value="Zip"/>
    <property type="match status" value="1"/>
</dbReference>
<dbReference type="EMBL" id="JAGGLC010000002">
    <property type="protein sequence ID" value="MBP1986905.1"/>
    <property type="molecule type" value="Genomic_DNA"/>
</dbReference>
<comment type="subcellular location">
    <subcellularLocation>
        <location evidence="1">Membrane</location>
        <topology evidence="1">Multi-pass membrane protein</topology>
    </subcellularLocation>
</comment>
<organism evidence="6 7">
    <name type="scientific">Halolamina salifodinae</name>
    <dbReference type="NCBI Taxonomy" id="1202767"/>
    <lineage>
        <taxon>Archaea</taxon>
        <taxon>Methanobacteriati</taxon>
        <taxon>Methanobacteriota</taxon>
        <taxon>Stenosarchaea group</taxon>
        <taxon>Halobacteria</taxon>
        <taxon>Halobacteriales</taxon>
        <taxon>Haloferacaceae</taxon>
    </lineage>
</organism>
<feature type="transmembrane region" description="Helical" evidence="5">
    <location>
        <begin position="270"/>
        <end position="287"/>
    </location>
</feature>
<evidence type="ECO:0000313" key="6">
    <source>
        <dbReference type="EMBL" id="MBP1986905.1"/>
    </source>
</evidence>
<reference evidence="6" key="1">
    <citation type="submission" date="2021-03" db="EMBL/GenBank/DDBJ databases">
        <title>Genomic Encyclopedia of Type Strains, Phase IV (KMG-IV): sequencing the most valuable type-strain genomes for metagenomic binning, comparative biology and taxonomic classification.</title>
        <authorList>
            <person name="Goeker M."/>
        </authorList>
    </citation>
    <scope>NUCLEOTIDE SEQUENCE</scope>
    <source>
        <strain evidence="6">DSM 26232</strain>
    </source>
</reference>
<dbReference type="InterPro" id="IPR003689">
    <property type="entry name" value="ZIP"/>
</dbReference>
<protein>
    <submittedName>
        <fullName evidence="6">ZIP family zinc transporter</fullName>
    </submittedName>
</protein>
<evidence type="ECO:0000313" key="7">
    <source>
        <dbReference type="Proteomes" id="UP000823736"/>
    </source>
</evidence>
<keyword evidence="2 5" id="KW-0812">Transmembrane</keyword>
<dbReference type="AlphaFoldDB" id="A0A8T4GZY2"/>
<feature type="transmembrane region" description="Helical" evidence="5">
    <location>
        <begin position="6"/>
        <end position="31"/>
    </location>
</feature>
<feature type="transmembrane region" description="Helical" evidence="5">
    <location>
        <begin position="130"/>
        <end position="152"/>
    </location>
</feature>
<feature type="transmembrane region" description="Helical" evidence="5">
    <location>
        <begin position="38"/>
        <end position="59"/>
    </location>
</feature>
<name>A0A8T4GZY2_9EURY</name>
<evidence type="ECO:0000256" key="2">
    <source>
        <dbReference type="ARBA" id="ARBA00022692"/>
    </source>
</evidence>
<accession>A0A8T4GZY2</accession>
<keyword evidence="3 5" id="KW-1133">Transmembrane helix</keyword>
<dbReference type="PANTHER" id="PTHR11040:SF70">
    <property type="entry name" value="OS05G0316100 PROTEIN"/>
    <property type="match status" value="1"/>
</dbReference>
<evidence type="ECO:0000256" key="1">
    <source>
        <dbReference type="ARBA" id="ARBA00004141"/>
    </source>
</evidence>
<evidence type="ECO:0000256" key="4">
    <source>
        <dbReference type="ARBA" id="ARBA00023136"/>
    </source>
</evidence>
<feature type="transmembrane region" description="Helical" evidence="5">
    <location>
        <begin position="232"/>
        <end position="249"/>
    </location>
</feature>
<dbReference type="Proteomes" id="UP000823736">
    <property type="component" value="Unassembled WGS sequence"/>
</dbReference>
<comment type="caution">
    <text evidence="6">The sequence shown here is derived from an EMBL/GenBank/DDBJ whole genome shotgun (WGS) entry which is preliminary data.</text>
</comment>
<keyword evidence="4 5" id="KW-0472">Membrane</keyword>
<dbReference type="GO" id="GO:0005385">
    <property type="term" value="F:zinc ion transmembrane transporter activity"/>
    <property type="evidence" value="ECO:0007669"/>
    <property type="project" value="TreeGrafter"/>
</dbReference>